<feature type="region of interest" description="Disordered" evidence="1">
    <location>
        <begin position="102"/>
        <end position="215"/>
    </location>
</feature>
<feature type="compositionally biased region" description="Acidic residues" evidence="1">
    <location>
        <begin position="172"/>
        <end position="181"/>
    </location>
</feature>
<dbReference type="EMBL" id="LIAE01010678">
    <property type="protein sequence ID" value="PAV56822.1"/>
    <property type="molecule type" value="Genomic_DNA"/>
</dbReference>
<keyword evidence="3" id="KW-1185">Reference proteome</keyword>
<gene>
    <name evidence="2" type="ORF">WR25_09640</name>
</gene>
<feature type="compositionally biased region" description="Polar residues" evidence="1">
    <location>
        <begin position="65"/>
        <end position="80"/>
    </location>
</feature>
<feature type="compositionally biased region" description="Basic and acidic residues" evidence="1">
    <location>
        <begin position="242"/>
        <end position="254"/>
    </location>
</feature>
<protein>
    <submittedName>
        <fullName evidence="2">Uncharacterized protein</fullName>
    </submittedName>
</protein>
<dbReference type="AlphaFoldDB" id="A0A2A2J5R0"/>
<feature type="compositionally biased region" description="Basic residues" evidence="1">
    <location>
        <begin position="265"/>
        <end position="293"/>
    </location>
</feature>
<accession>A0A2A2J5R0</accession>
<dbReference type="STRING" id="2018661.A0A2A2J5R0"/>
<feature type="compositionally biased region" description="Polar residues" evidence="1">
    <location>
        <begin position="29"/>
        <end position="43"/>
    </location>
</feature>
<dbReference type="Proteomes" id="UP000218231">
    <property type="component" value="Unassembled WGS sequence"/>
</dbReference>
<sequence length="613" mass="69298">MEVIGEKDDREDEENSFEHRRKRKPQLDFSYNTTAPSDESSLQIKKKKGKQADAGSQSNKKKAYSNKTPDLNGSIHQSRSGRVVHPPLASWAGERIVRDAEGNAVRYESPTTRTMHTDGVDKKKAKELTRAAGVASPRGNSAKERIDKKPLTAAEKPGAKKFAQPKIVSYSDSEDYDDSDGEKERTKENVALPPDDFETPMFVPRKRQNKYRRVDSDDVRLTRSMKKRVDGVVARQLETEWDKEDEKIRYKDDTNNYTETPVTNYKKRAAANRKKKPVKVKLQKAKPSKKNKTQKSTANSASSDSDESNDESEESADEQSSERRDRHAEEEEEEDTVPEPADIIKKKPKNLTESELSRLKLALLSYRIRTDEDWVKVAKALKNEREPEEYKKAAIAKLNWKEPRPLPNSTLANATRTPLALRTEVRNKVGTLAFERQADKAARSYMFGGNNTTTFGNLTSAQNQNQPDEEDDFDIPSADESLLEALRSPPQQAVSKKTKSKSRQTFEPAPIDDSPVSSPNSFNLALTDSSERNRRQRYLRNLVKSRFAPSTNGSKPATTNAQKSKSKRAFRNALSELDAVRNAREKENRNRDAEEDEEDELGLSLDIGDASFL</sequence>
<feature type="compositionally biased region" description="Polar residues" evidence="1">
    <location>
        <begin position="515"/>
        <end position="528"/>
    </location>
</feature>
<feature type="compositionally biased region" description="Polar residues" evidence="1">
    <location>
        <begin position="548"/>
        <end position="563"/>
    </location>
</feature>
<feature type="region of interest" description="Disordered" evidence="1">
    <location>
        <begin position="242"/>
        <end position="351"/>
    </location>
</feature>
<feature type="region of interest" description="Disordered" evidence="1">
    <location>
        <begin position="453"/>
        <end position="613"/>
    </location>
</feature>
<evidence type="ECO:0000313" key="3">
    <source>
        <dbReference type="Proteomes" id="UP000218231"/>
    </source>
</evidence>
<organism evidence="2 3">
    <name type="scientific">Diploscapter pachys</name>
    <dbReference type="NCBI Taxonomy" id="2018661"/>
    <lineage>
        <taxon>Eukaryota</taxon>
        <taxon>Metazoa</taxon>
        <taxon>Ecdysozoa</taxon>
        <taxon>Nematoda</taxon>
        <taxon>Chromadorea</taxon>
        <taxon>Rhabditida</taxon>
        <taxon>Rhabditina</taxon>
        <taxon>Rhabditomorpha</taxon>
        <taxon>Rhabditoidea</taxon>
        <taxon>Rhabditidae</taxon>
        <taxon>Diploscapter</taxon>
    </lineage>
</organism>
<feature type="compositionally biased region" description="Basic and acidic residues" evidence="1">
    <location>
        <begin position="342"/>
        <end position="351"/>
    </location>
</feature>
<feature type="compositionally biased region" description="Basic and acidic residues" evidence="1">
    <location>
        <begin position="141"/>
        <end position="150"/>
    </location>
</feature>
<feature type="region of interest" description="Disordered" evidence="1">
    <location>
        <begin position="1"/>
        <end position="87"/>
    </location>
</feature>
<proteinExistence type="predicted"/>
<feature type="compositionally biased region" description="Acidic residues" evidence="1">
    <location>
        <begin position="304"/>
        <end position="319"/>
    </location>
</feature>
<name>A0A2A2J5R0_9BILA</name>
<feature type="compositionally biased region" description="Basic and acidic residues" evidence="1">
    <location>
        <begin position="578"/>
        <end position="592"/>
    </location>
</feature>
<reference evidence="2 3" key="1">
    <citation type="journal article" date="2017" name="Curr. Biol.">
        <title>Genome architecture and evolution of a unichromosomal asexual nematode.</title>
        <authorList>
            <person name="Fradin H."/>
            <person name="Zegar C."/>
            <person name="Gutwein M."/>
            <person name="Lucas J."/>
            <person name="Kovtun M."/>
            <person name="Corcoran D."/>
            <person name="Baugh L.R."/>
            <person name="Kiontke K."/>
            <person name="Gunsalus K."/>
            <person name="Fitch D.H."/>
            <person name="Piano F."/>
        </authorList>
    </citation>
    <scope>NUCLEOTIDE SEQUENCE [LARGE SCALE GENOMIC DNA]</scope>
    <source>
        <strain evidence="2">PF1309</strain>
    </source>
</reference>
<feature type="compositionally biased region" description="Basic and acidic residues" evidence="1">
    <location>
        <begin position="115"/>
        <end position="129"/>
    </location>
</feature>
<evidence type="ECO:0000256" key="1">
    <source>
        <dbReference type="SAM" id="MobiDB-lite"/>
    </source>
</evidence>
<feature type="compositionally biased region" description="Basic and acidic residues" evidence="1">
    <location>
        <begin position="320"/>
        <end position="329"/>
    </location>
</feature>
<comment type="caution">
    <text evidence="2">The sequence shown here is derived from an EMBL/GenBank/DDBJ whole genome shotgun (WGS) entry which is preliminary data.</text>
</comment>
<evidence type="ECO:0000313" key="2">
    <source>
        <dbReference type="EMBL" id="PAV56822.1"/>
    </source>
</evidence>
<dbReference type="OrthoDB" id="2195551at2759"/>